<feature type="compositionally biased region" description="Polar residues" evidence="3">
    <location>
        <begin position="1"/>
        <end position="22"/>
    </location>
</feature>
<dbReference type="Proteomes" id="UP000799640">
    <property type="component" value="Unassembled WGS sequence"/>
</dbReference>
<feature type="compositionally biased region" description="Polar residues" evidence="3">
    <location>
        <begin position="31"/>
        <end position="47"/>
    </location>
</feature>
<dbReference type="Gene3D" id="1.20.1250.20">
    <property type="entry name" value="MFS general substrate transporter like domains"/>
    <property type="match status" value="2"/>
</dbReference>
<feature type="transmembrane region" description="Helical" evidence="4">
    <location>
        <begin position="127"/>
        <end position="146"/>
    </location>
</feature>
<gene>
    <name evidence="5" type="ORF">EJ06DRAFT_42058</name>
</gene>
<accession>A0A6G1HVA5</accession>
<feature type="transmembrane region" description="Helical" evidence="4">
    <location>
        <begin position="385"/>
        <end position="406"/>
    </location>
</feature>
<feature type="transmembrane region" description="Helical" evidence="4">
    <location>
        <begin position="223"/>
        <end position="243"/>
    </location>
</feature>
<organism evidence="5 6">
    <name type="scientific">Trichodelitschia bisporula</name>
    <dbReference type="NCBI Taxonomy" id="703511"/>
    <lineage>
        <taxon>Eukaryota</taxon>
        <taxon>Fungi</taxon>
        <taxon>Dikarya</taxon>
        <taxon>Ascomycota</taxon>
        <taxon>Pezizomycotina</taxon>
        <taxon>Dothideomycetes</taxon>
        <taxon>Dothideomycetes incertae sedis</taxon>
        <taxon>Phaeotrichales</taxon>
        <taxon>Phaeotrichaceae</taxon>
        <taxon>Trichodelitschia</taxon>
    </lineage>
</organism>
<feature type="transmembrane region" description="Helical" evidence="4">
    <location>
        <begin position="427"/>
        <end position="448"/>
    </location>
</feature>
<evidence type="ECO:0000256" key="1">
    <source>
        <dbReference type="ARBA" id="ARBA00004141"/>
    </source>
</evidence>
<dbReference type="GO" id="GO:0016020">
    <property type="term" value="C:membrane"/>
    <property type="evidence" value="ECO:0007669"/>
    <property type="project" value="UniProtKB-SubCell"/>
</dbReference>
<comment type="subcellular location">
    <subcellularLocation>
        <location evidence="1">Membrane</location>
        <topology evidence="1">Multi-pass membrane protein</topology>
    </subcellularLocation>
</comment>
<dbReference type="SUPFAM" id="SSF103473">
    <property type="entry name" value="MFS general substrate transporter"/>
    <property type="match status" value="1"/>
</dbReference>
<evidence type="ECO:0000313" key="6">
    <source>
        <dbReference type="Proteomes" id="UP000799640"/>
    </source>
</evidence>
<feature type="transmembrane region" description="Helical" evidence="4">
    <location>
        <begin position="94"/>
        <end position="115"/>
    </location>
</feature>
<dbReference type="InterPro" id="IPR050327">
    <property type="entry name" value="Proton-linked_MCT"/>
</dbReference>
<protein>
    <submittedName>
        <fullName evidence="5">MFS general substrate transporter</fullName>
    </submittedName>
</protein>
<evidence type="ECO:0000256" key="3">
    <source>
        <dbReference type="SAM" id="MobiDB-lite"/>
    </source>
</evidence>
<evidence type="ECO:0000313" key="5">
    <source>
        <dbReference type="EMBL" id="KAF2399993.1"/>
    </source>
</evidence>
<feature type="transmembrane region" description="Helical" evidence="4">
    <location>
        <begin position="460"/>
        <end position="479"/>
    </location>
</feature>
<feature type="transmembrane region" description="Helical" evidence="4">
    <location>
        <begin position="191"/>
        <end position="211"/>
    </location>
</feature>
<feature type="transmembrane region" description="Helical" evidence="4">
    <location>
        <begin position="359"/>
        <end position="379"/>
    </location>
</feature>
<dbReference type="PANTHER" id="PTHR11360:SF234">
    <property type="entry name" value="MFS-TYPE TRANSPORTER DBAD-RELATED"/>
    <property type="match status" value="1"/>
</dbReference>
<dbReference type="GO" id="GO:0022857">
    <property type="term" value="F:transmembrane transporter activity"/>
    <property type="evidence" value="ECO:0007669"/>
    <property type="project" value="InterPro"/>
</dbReference>
<feature type="transmembrane region" description="Helical" evidence="4">
    <location>
        <begin position="158"/>
        <end position="179"/>
    </location>
</feature>
<dbReference type="Pfam" id="PF07690">
    <property type="entry name" value="MFS_1"/>
    <property type="match status" value="1"/>
</dbReference>
<evidence type="ECO:0000256" key="4">
    <source>
        <dbReference type="SAM" id="Phobius"/>
    </source>
</evidence>
<keyword evidence="4" id="KW-0472">Membrane</keyword>
<dbReference type="OrthoDB" id="6509908at2759"/>
<dbReference type="AlphaFoldDB" id="A0A6G1HVA5"/>
<feature type="transmembrane region" description="Helical" evidence="4">
    <location>
        <begin position="268"/>
        <end position="292"/>
    </location>
</feature>
<name>A0A6G1HVA5_9PEZI</name>
<keyword evidence="4" id="KW-0812">Transmembrane</keyword>
<proteinExistence type="inferred from homology"/>
<comment type="similarity">
    <text evidence="2">Belongs to the major facilitator superfamily. Monocarboxylate porter (TC 2.A.1.13) family.</text>
</comment>
<dbReference type="InterPro" id="IPR036259">
    <property type="entry name" value="MFS_trans_sf"/>
</dbReference>
<evidence type="ECO:0000256" key="2">
    <source>
        <dbReference type="ARBA" id="ARBA00006727"/>
    </source>
</evidence>
<feature type="transmembrane region" description="Helical" evidence="4">
    <location>
        <begin position="332"/>
        <end position="352"/>
    </location>
</feature>
<dbReference type="InterPro" id="IPR011701">
    <property type="entry name" value="MFS"/>
</dbReference>
<keyword evidence="6" id="KW-1185">Reference proteome</keyword>
<feature type="transmembrane region" description="Helical" evidence="4">
    <location>
        <begin position="56"/>
        <end position="74"/>
    </location>
</feature>
<keyword evidence="4" id="KW-1133">Transmembrane helix</keyword>
<dbReference type="PANTHER" id="PTHR11360">
    <property type="entry name" value="MONOCARBOXYLATE TRANSPORTER"/>
    <property type="match status" value="1"/>
</dbReference>
<reference evidence="5" key="1">
    <citation type="journal article" date="2020" name="Stud. Mycol.">
        <title>101 Dothideomycetes genomes: a test case for predicting lifestyles and emergence of pathogens.</title>
        <authorList>
            <person name="Haridas S."/>
            <person name="Albert R."/>
            <person name="Binder M."/>
            <person name="Bloem J."/>
            <person name="Labutti K."/>
            <person name="Salamov A."/>
            <person name="Andreopoulos B."/>
            <person name="Baker S."/>
            <person name="Barry K."/>
            <person name="Bills G."/>
            <person name="Bluhm B."/>
            <person name="Cannon C."/>
            <person name="Castanera R."/>
            <person name="Culley D."/>
            <person name="Daum C."/>
            <person name="Ezra D."/>
            <person name="Gonzalez J."/>
            <person name="Henrissat B."/>
            <person name="Kuo A."/>
            <person name="Liang C."/>
            <person name="Lipzen A."/>
            <person name="Lutzoni F."/>
            <person name="Magnuson J."/>
            <person name="Mondo S."/>
            <person name="Nolan M."/>
            <person name="Ohm R."/>
            <person name="Pangilinan J."/>
            <person name="Park H.-J."/>
            <person name="Ramirez L."/>
            <person name="Alfaro M."/>
            <person name="Sun H."/>
            <person name="Tritt A."/>
            <person name="Yoshinaga Y."/>
            <person name="Zwiers L.-H."/>
            <person name="Turgeon B."/>
            <person name="Goodwin S."/>
            <person name="Spatafora J."/>
            <person name="Crous P."/>
            <person name="Grigoriev I."/>
        </authorList>
    </citation>
    <scope>NUCLEOTIDE SEQUENCE</scope>
    <source>
        <strain evidence="5">CBS 262.69</strain>
    </source>
</reference>
<dbReference type="EMBL" id="ML996696">
    <property type="protein sequence ID" value="KAF2399993.1"/>
    <property type="molecule type" value="Genomic_DNA"/>
</dbReference>
<feature type="region of interest" description="Disordered" evidence="3">
    <location>
        <begin position="1"/>
        <end position="47"/>
    </location>
</feature>
<sequence length="515" mass="55919">MRTSCSINLQDETPRSGLSTFTSDDEPPSKPSTVSHTPVLTGDSSATPVWPRQKQAYITLAACFFLMFNSWGLVNAYGTFASFYMQELLPGRNMLLLNLVGSTESFLVLIFSFAVGRILDAGYHRALLAAGFILVPTGMGALSRAAGNGGYNQGNYGLIWLFQGLIMGLGMSCFFVTSSQIAATWFAKKKALAIGIVASGASIAGLVYPIMTKMLIQKIGFQYAVLCVAVVIAVTSCFAFTLAQPHPQHQFRKPEKWMQVSLWIDTHAVSNASFSLFTAAIAFMFFGFYAVFFNFEEWAAAEGVGYKDRPTVPFPGSTEMFEARPKDALRTFYLLAMLNAFSTIGRIVAGYLSDHLGAVHVHAVVTFVSAILISCLWIFCPTRAGTLAFVVLYGAISGSVIGLPPASIAHILGHSRDAQSKLGQWTGMMYTVAAPFALTGPVIAGFLISKYKSYLPMQVWSAVSLLMSSVCMAWAGYLLHRQRGGKGLRGAVMRMRSMVSSDEKDEAEARETIDV</sequence>